<evidence type="ECO:0000256" key="1">
    <source>
        <dbReference type="ARBA" id="ARBA00022603"/>
    </source>
</evidence>
<evidence type="ECO:0000259" key="6">
    <source>
        <dbReference type="Pfam" id="PF08100"/>
    </source>
</evidence>
<dbReference type="SUPFAM" id="SSF46785">
    <property type="entry name" value="Winged helix' DNA-binding domain"/>
    <property type="match status" value="1"/>
</dbReference>
<dbReference type="PROSITE" id="PS51683">
    <property type="entry name" value="SAM_OMT_II"/>
    <property type="match status" value="1"/>
</dbReference>
<feature type="active site" description="Proton acceptor" evidence="4">
    <location>
        <position position="273"/>
    </location>
</feature>
<accession>A0AAV7ENM3</accession>
<dbReference type="GO" id="GO:0046983">
    <property type="term" value="F:protein dimerization activity"/>
    <property type="evidence" value="ECO:0007669"/>
    <property type="project" value="InterPro"/>
</dbReference>
<dbReference type="SUPFAM" id="SSF53335">
    <property type="entry name" value="S-adenosyl-L-methionine-dependent methyltransferases"/>
    <property type="match status" value="1"/>
</dbReference>
<dbReference type="InterPro" id="IPR036390">
    <property type="entry name" value="WH_DNA-bd_sf"/>
</dbReference>
<keyword evidence="1" id="KW-0489">Methyltransferase</keyword>
<dbReference type="Gene3D" id="1.10.10.10">
    <property type="entry name" value="Winged helix-like DNA-binding domain superfamily/Winged helix DNA-binding domain"/>
    <property type="match status" value="1"/>
</dbReference>
<sequence length="369" mass="41140">MEIGKGVGESDESKLWKFAFGFVDSFVLRSAIELRLADIVHSHGGNPISLSDLSSRLPIPSVDTRHLRRLMRYLVHMEIFTNETTPHVDVHGREADEEERYGLAPIAAEYLVTTSDKSIVSALLYTSSREMMEPYRYITDALRPGGLTAFEVAMGNNFWDYIREKPEMNRLFNEAMTLETSLLTSALLEHSRDVFSGVASLVDVGGGTGAMARAITQAFPEMKCTVFDLPHVIADSDEYMSTPDQVIMINQVKGDMFVSIPSADAILLKRVLHDWDDEECVKILKNCKQALPAQGGKVIIVEIVLSADDDREPADRQTLAMDLGMLVMTRGKERTEAEWKKLILDAGFNGYQIKHISAAKSVILAFPHD</sequence>
<dbReference type="PANTHER" id="PTHR11746">
    <property type="entry name" value="O-METHYLTRANSFERASE"/>
    <property type="match status" value="1"/>
</dbReference>
<feature type="domain" description="O-methyltransferase C-terminal" evidence="5">
    <location>
        <begin position="135"/>
        <end position="349"/>
    </location>
</feature>
<dbReference type="Proteomes" id="UP000825729">
    <property type="component" value="Unassembled WGS sequence"/>
</dbReference>
<comment type="caution">
    <text evidence="7">The sequence shown here is derived from an EMBL/GenBank/DDBJ whole genome shotgun (WGS) entry which is preliminary data.</text>
</comment>
<dbReference type="EMBL" id="JAINDJ010000004">
    <property type="protein sequence ID" value="KAG9450425.1"/>
    <property type="molecule type" value="Genomic_DNA"/>
</dbReference>
<protein>
    <submittedName>
        <fullName evidence="7">Uncharacterized protein</fullName>
    </submittedName>
</protein>
<dbReference type="InterPro" id="IPR036388">
    <property type="entry name" value="WH-like_DNA-bd_sf"/>
</dbReference>
<dbReference type="InterPro" id="IPR012967">
    <property type="entry name" value="COMT_dimerisation"/>
</dbReference>
<keyword evidence="8" id="KW-1185">Reference proteome</keyword>
<dbReference type="AlphaFoldDB" id="A0AAV7ENM3"/>
<dbReference type="GO" id="GO:0008171">
    <property type="term" value="F:O-methyltransferase activity"/>
    <property type="evidence" value="ECO:0007669"/>
    <property type="project" value="InterPro"/>
</dbReference>
<dbReference type="InterPro" id="IPR016461">
    <property type="entry name" value="COMT-like"/>
</dbReference>
<keyword evidence="3" id="KW-0949">S-adenosyl-L-methionine</keyword>
<gene>
    <name evidence="7" type="ORF">H6P81_010390</name>
</gene>
<evidence type="ECO:0000256" key="3">
    <source>
        <dbReference type="ARBA" id="ARBA00022691"/>
    </source>
</evidence>
<evidence type="ECO:0000259" key="5">
    <source>
        <dbReference type="Pfam" id="PF00891"/>
    </source>
</evidence>
<feature type="domain" description="O-methyltransferase dimerisation" evidence="6">
    <location>
        <begin position="16"/>
        <end position="112"/>
    </location>
</feature>
<dbReference type="InterPro" id="IPR001077">
    <property type="entry name" value="COMT_C"/>
</dbReference>
<dbReference type="Gene3D" id="3.40.50.150">
    <property type="entry name" value="Vaccinia Virus protein VP39"/>
    <property type="match status" value="1"/>
</dbReference>
<reference evidence="7 8" key="1">
    <citation type="submission" date="2021-07" db="EMBL/GenBank/DDBJ databases">
        <title>The Aristolochia fimbriata genome: insights into angiosperm evolution, floral development and chemical biosynthesis.</title>
        <authorList>
            <person name="Jiao Y."/>
        </authorList>
    </citation>
    <scope>NUCLEOTIDE SEQUENCE [LARGE SCALE GENOMIC DNA]</scope>
    <source>
        <strain evidence="7">IBCAS-2021</strain>
        <tissue evidence="7">Leaf</tissue>
    </source>
</reference>
<keyword evidence="2" id="KW-0808">Transferase</keyword>
<evidence type="ECO:0000256" key="4">
    <source>
        <dbReference type="PIRSR" id="PIRSR005739-1"/>
    </source>
</evidence>
<dbReference type="PIRSF" id="PIRSF005739">
    <property type="entry name" value="O-mtase"/>
    <property type="match status" value="1"/>
</dbReference>
<name>A0AAV7ENM3_ARIFI</name>
<dbReference type="Pfam" id="PF08100">
    <property type="entry name" value="Dimerisation"/>
    <property type="match status" value="1"/>
</dbReference>
<proteinExistence type="predicted"/>
<organism evidence="7 8">
    <name type="scientific">Aristolochia fimbriata</name>
    <name type="common">White veined hardy Dutchman's pipe vine</name>
    <dbReference type="NCBI Taxonomy" id="158543"/>
    <lineage>
        <taxon>Eukaryota</taxon>
        <taxon>Viridiplantae</taxon>
        <taxon>Streptophyta</taxon>
        <taxon>Embryophyta</taxon>
        <taxon>Tracheophyta</taxon>
        <taxon>Spermatophyta</taxon>
        <taxon>Magnoliopsida</taxon>
        <taxon>Magnoliidae</taxon>
        <taxon>Piperales</taxon>
        <taxon>Aristolochiaceae</taxon>
        <taxon>Aristolochia</taxon>
    </lineage>
</organism>
<evidence type="ECO:0000313" key="8">
    <source>
        <dbReference type="Proteomes" id="UP000825729"/>
    </source>
</evidence>
<dbReference type="GO" id="GO:0032259">
    <property type="term" value="P:methylation"/>
    <property type="evidence" value="ECO:0007669"/>
    <property type="project" value="UniProtKB-KW"/>
</dbReference>
<evidence type="ECO:0000313" key="7">
    <source>
        <dbReference type="EMBL" id="KAG9450425.1"/>
    </source>
</evidence>
<evidence type="ECO:0000256" key="2">
    <source>
        <dbReference type="ARBA" id="ARBA00022679"/>
    </source>
</evidence>
<dbReference type="InterPro" id="IPR029063">
    <property type="entry name" value="SAM-dependent_MTases_sf"/>
</dbReference>
<dbReference type="Pfam" id="PF00891">
    <property type="entry name" value="Methyltransf_2"/>
    <property type="match status" value="1"/>
</dbReference>